<dbReference type="AlphaFoldDB" id="A0A1D1VVB0"/>
<dbReference type="Pfam" id="PF02179">
    <property type="entry name" value="BAG"/>
    <property type="match status" value="1"/>
</dbReference>
<proteinExistence type="predicted"/>
<dbReference type="OrthoDB" id="333905at2759"/>
<evidence type="ECO:0000256" key="1">
    <source>
        <dbReference type="SAM" id="MobiDB-lite"/>
    </source>
</evidence>
<dbReference type="STRING" id="947166.A0A1D1VVB0"/>
<gene>
    <name evidence="3" type="primary">RvY_13426-1</name>
    <name evidence="3" type="synonym">RvY_13426.1</name>
    <name evidence="3" type="ORF">RvY_13426</name>
</gene>
<feature type="compositionally biased region" description="Low complexity" evidence="1">
    <location>
        <begin position="236"/>
        <end position="248"/>
    </location>
</feature>
<feature type="compositionally biased region" description="Low complexity" evidence="1">
    <location>
        <begin position="469"/>
        <end position="479"/>
    </location>
</feature>
<reference evidence="3 4" key="1">
    <citation type="journal article" date="2016" name="Nat. Commun.">
        <title>Extremotolerant tardigrade genome and improved radiotolerance of human cultured cells by tardigrade-unique protein.</title>
        <authorList>
            <person name="Hashimoto T."/>
            <person name="Horikawa D.D."/>
            <person name="Saito Y."/>
            <person name="Kuwahara H."/>
            <person name="Kozuka-Hata H."/>
            <person name="Shin-I T."/>
            <person name="Minakuchi Y."/>
            <person name="Ohishi K."/>
            <person name="Motoyama A."/>
            <person name="Aizu T."/>
            <person name="Enomoto A."/>
            <person name="Kondo K."/>
            <person name="Tanaka S."/>
            <person name="Hara Y."/>
            <person name="Koshikawa S."/>
            <person name="Sagara H."/>
            <person name="Miura T."/>
            <person name="Yokobori S."/>
            <person name="Miyagawa K."/>
            <person name="Suzuki Y."/>
            <person name="Kubo T."/>
            <person name="Oyama M."/>
            <person name="Kohara Y."/>
            <person name="Fujiyama A."/>
            <person name="Arakawa K."/>
            <person name="Katayama T."/>
            <person name="Toyoda A."/>
            <person name="Kunieda T."/>
        </authorList>
    </citation>
    <scope>NUCLEOTIDE SEQUENCE [LARGE SCALE GENOMIC DNA]</scope>
    <source>
        <strain evidence="3 4">YOKOZUNA-1</strain>
    </source>
</reference>
<evidence type="ECO:0000313" key="3">
    <source>
        <dbReference type="EMBL" id="GAV02924.1"/>
    </source>
</evidence>
<evidence type="ECO:0000259" key="2">
    <source>
        <dbReference type="PROSITE" id="PS51035"/>
    </source>
</evidence>
<feature type="region of interest" description="Disordered" evidence="1">
    <location>
        <begin position="75"/>
        <end position="343"/>
    </location>
</feature>
<dbReference type="PROSITE" id="PS51035">
    <property type="entry name" value="BAG"/>
    <property type="match status" value="1"/>
</dbReference>
<dbReference type="EMBL" id="BDGG01000009">
    <property type="protein sequence ID" value="GAV02924.1"/>
    <property type="molecule type" value="Genomic_DNA"/>
</dbReference>
<feature type="compositionally biased region" description="Polar residues" evidence="1">
    <location>
        <begin position="89"/>
        <end position="99"/>
    </location>
</feature>
<feature type="compositionally biased region" description="Basic and acidic residues" evidence="1">
    <location>
        <begin position="214"/>
        <end position="231"/>
    </location>
</feature>
<sequence length="530" mass="58493">MARRYTFGNDHFPSRAGGAESMDFEVDPSGEFERMRNRFNEQSRNFRAQRDPAFDRWFENRDMEDAFHERRFKIPKEDERSSYVRNIPINIQQSPTSEKPASPIPDYDENLMRQSKGAIPRSVPPPSGSNFRPSSQPDFARPHSPQPAAPPPVPPKPRPSSRVIPSNSSDSGIDANTTSSGSPTETSSTFSSTLPRNFHSFNRDLRGGSVGREFPSRSKDIPIPIKVEHQKSNNSQPQTQPKPQAAQKSTEPIPMGYIPKRDPSEPIPMGFTRPASAPTGPEPTKQSSPGKGASSADGEGKQHRVPIVVKGEPDAPRSASAPVPRSEATSAPPPKPRTPLEKIEEINEHVKELEKRINDFQGSKGDYEYKLLDELLTQAILKLDLIPTDGVEEVRNARKRSVKRVHELVSLLETKGSASDSVSAKSDDSKQRDASPRKTENNATKEEKKEEKKSEKKSEKKKNIPAVFTSGTAQSTSGTGHHRIVIPVKPIDGQAKNDEKVSSADGDVEMKSVETESKPGQSSPKIHTEV</sequence>
<feature type="region of interest" description="Disordered" evidence="1">
    <location>
        <begin position="411"/>
        <end position="530"/>
    </location>
</feature>
<feature type="compositionally biased region" description="Low complexity" evidence="1">
    <location>
        <begin position="177"/>
        <end position="193"/>
    </location>
</feature>
<feature type="compositionally biased region" description="Pro residues" evidence="1">
    <location>
        <begin position="144"/>
        <end position="158"/>
    </location>
</feature>
<dbReference type="Gene3D" id="1.20.58.120">
    <property type="entry name" value="BAG domain"/>
    <property type="match status" value="1"/>
</dbReference>
<feature type="compositionally biased region" description="Basic and acidic residues" evidence="1">
    <location>
        <begin position="495"/>
        <end position="517"/>
    </location>
</feature>
<feature type="domain" description="BAG" evidence="2">
    <location>
        <begin position="339"/>
        <end position="416"/>
    </location>
</feature>
<dbReference type="GO" id="GO:0051087">
    <property type="term" value="F:protein-folding chaperone binding"/>
    <property type="evidence" value="ECO:0007669"/>
    <property type="project" value="InterPro"/>
</dbReference>
<keyword evidence="4" id="KW-1185">Reference proteome</keyword>
<dbReference type="Proteomes" id="UP000186922">
    <property type="component" value="Unassembled WGS sequence"/>
</dbReference>
<feature type="compositionally biased region" description="Polar residues" evidence="1">
    <location>
        <begin position="128"/>
        <end position="137"/>
    </location>
</feature>
<accession>A0A1D1VVB0</accession>
<dbReference type="InterPro" id="IPR003103">
    <property type="entry name" value="BAG_domain"/>
</dbReference>
<dbReference type="SMART" id="SM00264">
    <property type="entry name" value="BAG"/>
    <property type="match status" value="1"/>
</dbReference>
<dbReference type="SUPFAM" id="SSF63491">
    <property type="entry name" value="BAG domain"/>
    <property type="match status" value="1"/>
</dbReference>
<dbReference type="InterPro" id="IPR036533">
    <property type="entry name" value="BAG_dom_sf"/>
</dbReference>
<protein>
    <recommendedName>
        <fullName evidence="2">BAG domain-containing protein</fullName>
    </recommendedName>
</protein>
<evidence type="ECO:0000313" key="4">
    <source>
        <dbReference type="Proteomes" id="UP000186922"/>
    </source>
</evidence>
<organism evidence="3 4">
    <name type="scientific">Ramazzottius varieornatus</name>
    <name type="common">Water bear</name>
    <name type="synonym">Tardigrade</name>
    <dbReference type="NCBI Taxonomy" id="947166"/>
    <lineage>
        <taxon>Eukaryota</taxon>
        <taxon>Metazoa</taxon>
        <taxon>Ecdysozoa</taxon>
        <taxon>Tardigrada</taxon>
        <taxon>Eutardigrada</taxon>
        <taxon>Parachela</taxon>
        <taxon>Hypsibioidea</taxon>
        <taxon>Ramazzottiidae</taxon>
        <taxon>Ramazzottius</taxon>
    </lineage>
</organism>
<feature type="compositionally biased region" description="Basic and acidic residues" evidence="1">
    <location>
        <begin position="425"/>
        <end position="462"/>
    </location>
</feature>
<name>A0A1D1VVB0_RAMVA</name>
<feature type="compositionally biased region" description="Polar residues" evidence="1">
    <location>
        <begin position="163"/>
        <end position="176"/>
    </location>
</feature>
<feature type="region of interest" description="Disordered" evidence="1">
    <location>
        <begin position="1"/>
        <end position="25"/>
    </location>
</feature>
<feature type="compositionally biased region" description="Polar residues" evidence="1">
    <location>
        <begin position="518"/>
        <end position="530"/>
    </location>
</feature>
<comment type="caution">
    <text evidence="3">The sequence shown here is derived from an EMBL/GenBank/DDBJ whole genome shotgun (WGS) entry which is preliminary data.</text>
</comment>